<keyword evidence="4" id="KW-1185">Reference proteome</keyword>
<comment type="similarity">
    <text evidence="1">Belongs to the GTP cyclohydrolase I type 2/NIF3 family.</text>
</comment>
<evidence type="ECO:0000313" key="3">
    <source>
        <dbReference type="EMBL" id="MCB6183553.1"/>
    </source>
</evidence>
<evidence type="ECO:0000256" key="2">
    <source>
        <dbReference type="ARBA" id="ARBA00022723"/>
    </source>
</evidence>
<organism evidence="3 4">
    <name type="scientific">Leeia speluncae</name>
    <dbReference type="NCBI Taxonomy" id="2884804"/>
    <lineage>
        <taxon>Bacteria</taxon>
        <taxon>Pseudomonadati</taxon>
        <taxon>Pseudomonadota</taxon>
        <taxon>Betaproteobacteria</taxon>
        <taxon>Neisseriales</taxon>
        <taxon>Leeiaceae</taxon>
        <taxon>Leeia</taxon>
    </lineage>
</organism>
<name>A0ABS8D6B3_9NEIS</name>
<dbReference type="PANTHER" id="PTHR13799">
    <property type="entry name" value="NGG1 INTERACTING FACTOR 3"/>
    <property type="match status" value="1"/>
</dbReference>
<evidence type="ECO:0000313" key="4">
    <source>
        <dbReference type="Proteomes" id="UP001165395"/>
    </source>
</evidence>
<sequence length="250" mass="27660">MEMVQINKLIDYSAQFLNVGAFRDYCPNGLQVEGRKEIQKVIAGVSASKALIEEAIKQDADLILVHHGYFWKNEEAVITGMKRERIRLLLAHNINLVAYHLPLDAHPDVGNNAMLAKQLGFTTQYTCAEQNIMHVGACELQRLDVLGNRIELALARKPLVIGNPNQNISKVAWCTGGAQGYFSEAIKQGVDAFVTGEISEQMVDMAHESGVAFISAGHYATEKYGVAALAKHWEAQFNLSINLFYTDNPV</sequence>
<accession>A0ABS8D6B3</accession>
<dbReference type="Pfam" id="PF01784">
    <property type="entry name" value="DUF34_NIF3"/>
    <property type="match status" value="1"/>
</dbReference>
<gene>
    <name evidence="3" type="ORF">LIN78_08335</name>
</gene>
<dbReference type="InterPro" id="IPR036069">
    <property type="entry name" value="DUF34/NIF3_sf"/>
</dbReference>
<dbReference type="InterPro" id="IPR002678">
    <property type="entry name" value="DUF34/NIF3"/>
</dbReference>
<dbReference type="Gene3D" id="3.40.1390.30">
    <property type="entry name" value="NIF3 (NGG1p interacting factor 3)-like"/>
    <property type="match status" value="2"/>
</dbReference>
<proteinExistence type="inferred from homology"/>
<dbReference type="PANTHER" id="PTHR13799:SF14">
    <property type="entry name" value="GTP CYCLOHYDROLASE 1 TYPE 2 HOMOLOG"/>
    <property type="match status" value="1"/>
</dbReference>
<dbReference type="EMBL" id="JAJBZT010000004">
    <property type="protein sequence ID" value="MCB6183553.1"/>
    <property type="molecule type" value="Genomic_DNA"/>
</dbReference>
<keyword evidence="2" id="KW-0479">Metal-binding</keyword>
<evidence type="ECO:0000256" key="1">
    <source>
        <dbReference type="ARBA" id="ARBA00006964"/>
    </source>
</evidence>
<dbReference type="SUPFAM" id="SSF102705">
    <property type="entry name" value="NIF3 (NGG1p interacting factor 3)-like"/>
    <property type="match status" value="1"/>
</dbReference>
<dbReference type="Proteomes" id="UP001165395">
    <property type="component" value="Unassembled WGS sequence"/>
</dbReference>
<comment type="caution">
    <text evidence="3">The sequence shown here is derived from an EMBL/GenBank/DDBJ whole genome shotgun (WGS) entry which is preliminary data.</text>
</comment>
<dbReference type="NCBIfam" id="TIGR00486">
    <property type="entry name" value="YbgI_SA1388"/>
    <property type="match status" value="1"/>
</dbReference>
<protein>
    <submittedName>
        <fullName evidence="3">Nif3-like dinuclear metal center hexameric protein</fullName>
    </submittedName>
</protein>
<reference evidence="3" key="1">
    <citation type="submission" date="2021-10" db="EMBL/GenBank/DDBJ databases">
        <title>The complete genome sequence of Leeia sp. TBRC 13508.</title>
        <authorList>
            <person name="Charoenyingcharoen P."/>
            <person name="Yukphan P."/>
        </authorList>
    </citation>
    <scope>NUCLEOTIDE SEQUENCE</scope>
    <source>
        <strain evidence="3">TBRC 13508</strain>
    </source>
</reference>